<evidence type="ECO:0000259" key="10">
    <source>
        <dbReference type="Pfam" id="PF10502"/>
    </source>
</evidence>
<comment type="caution">
    <text evidence="11">The sequence shown here is derived from an EMBL/GenBank/DDBJ whole genome shotgun (WGS) entry which is preliminary data.</text>
</comment>
<feature type="active site" evidence="7">
    <location>
        <position position="52"/>
    </location>
</feature>
<keyword evidence="6 8" id="KW-0378">Hydrolase</keyword>
<organism evidence="11 12">
    <name type="scientific">Corynebacterium nuruki</name>
    <dbReference type="NCBI Taxonomy" id="1032851"/>
    <lineage>
        <taxon>Bacteria</taxon>
        <taxon>Bacillati</taxon>
        <taxon>Actinomycetota</taxon>
        <taxon>Actinomycetes</taxon>
        <taxon>Mycobacteriales</taxon>
        <taxon>Corynebacteriaceae</taxon>
        <taxon>Corynebacterium</taxon>
    </lineage>
</organism>
<protein>
    <recommendedName>
        <fullName evidence="4 8">Signal peptidase I</fullName>
        <ecNumber evidence="4 8">3.4.21.89</ecNumber>
    </recommendedName>
</protein>
<evidence type="ECO:0000256" key="4">
    <source>
        <dbReference type="ARBA" id="ARBA00013208"/>
    </source>
</evidence>
<dbReference type="PROSITE" id="PS00501">
    <property type="entry name" value="SPASE_I_1"/>
    <property type="match status" value="1"/>
</dbReference>
<dbReference type="EC" id="3.4.21.89" evidence="4 8"/>
<evidence type="ECO:0000256" key="2">
    <source>
        <dbReference type="ARBA" id="ARBA00004401"/>
    </source>
</evidence>
<comment type="subcellular location">
    <subcellularLocation>
        <location evidence="2">Cell membrane</location>
        <topology evidence="2">Single-pass type II membrane protein</topology>
    </subcellularLocation>
    <subcellularLocation>
        <location evidence="8">Membrane</location>
        <topology evidence="8">Single-pass type II membrane protein</topology>
    </subcellularLocation>
</comment>
<feature type="active site" evidence="7">
    <location>
        <position position="130"/>
    </location>
</feature>
<feature type="region of interest" description="Disordered" evidence="9">
    <location>
        <begin position="199"/>
        <end position="219"/>
    </location>
</feature>
<dbReference type="InterPro" id="IPR019758">
    <property type="entry name" value="Pept_S26A_signal_pept_1_CS"/>
</dbReference>
<accession>A0A3D4SX14</accession>
<keyword evidence="5 8" id="KW-0645">Protease</keyword>
<evidence type="ECO:0000313" key="12">
    <source>
        <dbReference type="Proteomes" id="UP000261739"/>
    </source>
</evidence>
<dbReference type="AlphaFoldDB" id="A0A3D4SX14"/>
<dbReference type="PRINTS" id="PR00727">
    <property type="entry name" value="LEADERPTASE"/>
</dbReference>
<dbReference type="GO" id="GO:0005886">
    <property type="term" value="C:plasma membrane"/>
    <property type="evidence" value="ECO:0007669"/>
    <property type="project" value="UniProtKB-SubCell"/>
</dbReference>
<dbReference type="NCBIfam" id="TIGR02227">
    <property type="entry name" value="sigpep_I_bact"/>
    <property type="match status" value="1"/>
</dbReference>
<dbReference type="PANTHER" id="PTHR43390:SF1">
    <property type="entry name" value="CHLOROPLAST PROCESSING PEPTIDASE"/>
    <property type="match status" value="1"/>
</dbReference>
<reference evidence="11 12" key="1">
    <citation type="journal article" date="2018" name="Nat. Biotechnol.">
        <title>A standardized bacterial taxonomy based on genome phylogeny substantially revises the tree of life.</title>
        <authorList>
            <person name="Parks D.H."/>
            <person name="Chuvochina M."/>
            <person name="Waite D.W."/>
            <person name="Rinke C."/>
            <person name="Skarshewski A."/>
            <person name="Chaumeil P.A."/>
            <person name="Hugenholtz P."/>
        </authorList>
    </citation>
    <scope>NUCLEOTIDE SEQUENCE [LARGE SCALE GENOMIC DNA]</scope>
    <source>
        <strain evidence="11">UBA11247</strain>
    </source>
</reference>
<feature type="transmembrane region" description="Helical" evidence="8">
    <location>
        <begin position="21"/>
        <end position="42"/>
    </location>
</feature>
<sequence length="241" mass="26142">MSDANESDTAGTTAKKKRPAWVEYLVTIVVALLLLGLFNTFIGRLYQIPSESMEPTLVGCEGCTGDRIFVDKISERFGEPEQGDVVVFAAPAGWEEGWTSTRSDNVVLRAGQNVLSSIGILAPDEYTLVKRVIATGGQTVQCKQGDPGIMVDGKKVDDSYTQKPMTYQVDPTTGSDACQGRYFGPVTVPDDDVWVMGDNRTNSKDSRYHQDAPDGGSVPVDDVVGKVRFKVWPLNRIGGVS</sequence>
<dbReference type="SUPFAM" id="SSF51306">
    <property type="entry name" value="LexA/Signal peptidase"/>
    <property type="match status" value="1"/>
</dbReference>
<dbReference type="STRING" id="863239.GCA_000213935_00967"/>
<evidence type="ECO:0000256" key="6">
    <source>
        <dbReference type="ARBA" id="ARBA00022801"/>
    </source>
</evidence>
<dbReference type="GO" id="GO:0006465">
    <property type="term" value="P:signal peptide processing"/>
    <property type="evidence" value="ECO:0007669"/>
    <property type="project" value="InterPro"/>
</dbReference>
<comment type="catalytic activity">
    <reaction evidence="1 8">
        <text>Cleavage of hydrophobic, N-terminal signal or leader sequences from secreted and periplasmic proteins.</text>
        <dbReference type="EC" id="3.4.21.89"/>
    </reaction>
</comment>
<evidence type="ECO:0000256" key="9">
    <source>
        <dbReference type="SAM" id="MobiDB-lite"/>
    </source>
</evidence>
<evidence type="ECO:0000313" key="11">
    <source>
        <dbReference type="EMBL" id="HCT13645.1"/>
    </source>
</evidence>
<dbReference type="CDD" id="cd06530">
    <property type="entry name" value="S26_SPase_I"/>
    <property type="match status" value="1"/>
</dbReference>
<dbReference type="Proteomes" id="UP000261739">
    <property type="component" value="Unassembled WGS sequence"/>
</dbReference>
<feature type="compositionally biased region" description="Basic and acidic residues" evidence="9">
    <location>
        <begin position="201"/>
        <end position="212"/>
    </location>
</feature>
<dbReference type="Gene3D" id="2.10.109.10">
    <property type="entry name" value="Umud Fragment, subunit A"/>
    <property type="match status" value="1"/>
</dbReference>
<dbReference type="GO" id="GO:0004252">
    <property type="term" value="F:serine-type endopeptidase activity"/>
    <property type="evidence" value="ECO:0007669"/>
    <property type="project" value="InterPro"/>
</dbReference>
<comment type="similarity">
    <text evidence="3 8">Belongs to the peptidase S26 family.</text>
</comment>
<dbReference type="InterPro" id="IPR019533">
    <property type="entry name" value="Peptidase_S26"/>
</dbReference>
<name>A0A3D4SX14_9CORY</name>
<dbReference type="Pfam" id="PF10502">
    <property type="entry name" value="Peptidase_S26"/>
    <property type="match status" value="1"/>
</dbReference>
<keyword evidence="8" id="KW-0812">Transmembrane</keyword>
<dbReference type="EMBL" id="DQID01000064">
    <property type="protein sequence ID" value="HCT13645.1"/>
    <property type="molecule type" value="Genomic_DNA"/>
</dbReference>
<dbReference type="InterPro" id="IPR036286">
    <property type="entry name" value="LexA/Signal_pep-like_sf"/>
</dbReference>
<evidence type="ECO:0000256" key="7">
    <source>
        <dbReference type="PIRSR" id="PIRSR600223-1"/>
    </source>
</evidence>
<evidence type="ECO:0000256" key="5">
    <source>
        <dbReference type="ARBA" id="ARBA00022670"/>
    </source>
</evidence>
<dbReference type="PROSITE" id="PS00761">
    <property type="entry name" value="SPASE_I_3"/>
    <property type="match status" value="1"/>
</dbReference>
<evidence type="ECO:0000256" key="3">
    <source>
        <dbReference type="ARBA" id="ARBA00009370"/>
    </source>
</evidence>
<dbReference type="RefSeq" id="WP_010121474.1">
    <property type="nucleotide sequence ID" value="NZ_DAITTW010000019.1"/>
</dbReference>
<gene>
    <name evidence="11" type="primary">lepB</name>
    <name evidence="11" type="ORF">DIW82_02290</name>
</gene>
<evidence type="ECO:0000256" key="8">
    <source>
        <dbReference type="RuleBase" id="RU362042"/>
    </source>
</evidence>
<proteinExistence type="inferred from homology"/>
<keyword evidence="8" id="KW-1133">Transmembrane helix</keyword>
<dbReference type="InterPro" id="IPR000223">
    <property type="entry name" value="Pept_S26A_signal_pept_1"/>
</dbReference>
<dbReference type="InterPro" id="IPR019756">
    <property type="entry name" value="Pept_S26A_signal_pept_1_Ser-AS"/>
</dbReference>
<keyword evidence="8" id="KW-0472">Membrane</keyword>
<evidence type="ECO:0000256" key="1">
    <source>
        <dbReference type="ARBA" id="ARBA00000677"/>
    </source>
</evidence>
<dbReference type="GO" id="GO:0009003">
    <property type="term" value="F:signal peptidase activity"/>
    <property type="evidence" value="ECO:0007669"/>
    <property type="project" value="UniProtKB-EC"/>
</dbReference>
<dbReference type="PANTHER" id="PTHR43390">
    <property type="entry name" value="SIGNAL PEPTIDASE I"/>
    <property type="match status" value="1"/>
</dbReference>
<feature type="domain" description="Peptidase S26" evidence="10">
    <location>
        <begin position="21"/>
        <end position="232"/>
    </location>
</feature>